<feature type="transmembrane region" description="Helical" evidence="7">
    <location>
        <begin position="111"/>
        <end position="137"/>
    </location>
</feature>
<feature type="transmembrane region" description="Helical" evidence="7">
    <location>
        <begin position="183"/>
        <end position="203"/>
    </location>
</feature>
<evidence type="ECO:0000256" key="4">
    <source>
        <dbReference type="ARBA" id="ARBA00022692"/>
    </source>
</evidence>
<evidence type="ECO:0000256" key="1">
    <source>
        <dbReference type="ARBA" id="ARBA00004651"/>
    </source>
</evidence>
<dbReference type="PANTHER" id="PTHR43744">
    <property type="entry name" value="ABC TRANSPORTER PERMEASE PROTEIN MG189-RELATED-RELATED"/>
    <property type="match status" value="1"/>
</dbReference>
<dbReference type="SUPFAM" id="SSF161098">
    <property type="entry name" value="MetI-like"/>
    <property type="match status" value="1"/>
</dbReference>
<name>A0A4V2GA15_9MICC</name>
<comment type="similarity">
    <text evidence="7">Belongs to the binding-protein-dependent transport system permease family.</text>
</comment>
<dbReference type="PANTHER" id="PTHR43744:SF6">
    <property type="entry name" value="ABC TRANSPORTER PERMEASE PROTEIN YESQ-RELATED"/>
    <property type="match status" value="1"/>
</dbReference>
<evidence type="ECO:0000256" key="5">
    <source>
        <dbReference type="ARBA" id="ARBA00022989"/>
    </source>
</evidence>
<comment type="subcellular location">
    <subcellularLocation>
        <location evidence="1 7">Cell membrane</location>
        <topology evidence="1 7">Multi-pass membrane protein</topology>
    </subcellularLocation>
</comment>
<organism evidence="10 11">
    <name type="scientific">Zhihengliuella halotolerans</name>
    <dbReference type="NCBI Taxonomy" id="370736"/>
    <lineage>
        <taxon>Bacteria</taxon>
        <taxon>Bacillati</taxon>
        <taxon>Actinomycetota</taxon>
        <taxon>Actinomycetes</taxon>
        <taxon>Micrococcales</taxon>
        <taxon>Micrococcaceae</taxon>
        <taxon>Zhihengliuella</taxon>
    </lineage>
</organism>
<keyword evidence="11" id="KW-1185">Reference proteome</keyword>
<feature type="transmembrane region" description="Helical" evidence="7">
    <location>
        <begin position="224"/>
        <end position="249"/>
    </location>
</feature>
<feature type="transmembrane region" description="Helical" evidence="7">
    <location>
        <begin position="45"/>
        <end position="68"/>
    </location>
</feature>
<sequence length="318" mass="35442">MIEQKTDSSATVTAEGSSAPPQTPAEVRSATAPPPMNKYRPSPRVVLRAVIKHVVMVASALLMIYPLLWMIVSSLRPTDVIFREPGLFLTTFEWANYEQGWNALSHPFSHFLMNSAIVVFGCILGNLISCSLAAYAFARLDFRFKKIMFGLMLMTIMLPIHVIIVPQYIMFSQIGWVNTFLPIIIPKLLATDAFFIFLMVQFIRGIPKDMDEAARIDGAGHARIFLQVILPLMVPALATTAIFTFIWTWSDFFTSLIYLTDPSMYTVPVALRAFIDATGESNWGSLFAMSIVTLLPVFLAFLLGQKFLVKGIATTGIK</sequence>
<evidence type="ECO:0000313" key="10">
    <source>
        <dbReference type="EMBL" id="RZU62526.1"/>
    </source>
</evidence>
<evidence type="ECO:0000256" key="6">
    <source>
        <dbReference type="ARBA" id="ARBA00023136"/>
    </source>
</evidence>
<dbReference type="EMBL" id="SHLA01000001">
    <property type="protein sequence ID" value="RZU62526.1"/>
    <property type="molecule type" value="Genomic_DNA"/>
</dbReference>
<feature type="domain" description="ABC transmembrane type-1" evidence="9">
    <location>
        <begin position="112"/>
        <end position="304"/>
    </location>
</feature>
<feature type="region of interest" description="Disordered" evidence="8">
    <location>
        <begin position="1"/>
        <end position="36"/>
    </location>
</feature>
<evidence type="ECO:0000259" key="9">
    <source>
        <dbReference type="PROSITE" id="PS50928"/>
    </source>
</evidence>
<feature type="transmembrane region" description="Helical" evidence="7">
    <location>
        <begin position="149"/>
        <end position="171"/>
    </location>
</feature>
<evidence type="ECO:0000256" key="3">
    <source>
        <dbReference type="ARBA" id="ARBA00022475"/>
    </source>
</evidence>
<dbReference type="RefSeq" id="WP_373278128.1">
    <property type="nucleotide sequence ID" value="NZ_PGGT01000001.1"/>
</dbReference>
<accession>A0A4V2GA15</accession>
<dbReference type="Proteomes" id="UP000292685">
    <property type="component" value="Unassembled WGS sequence"/>
</dbReference>
<protein>
    <submittedName>
        <fullName evidence="10">Carbohydrate ABC transporter membrane protein 2 (CUT1 family)</fullName>
    </submittedName>
</protein>
<dbReference type="InterPro" id="IPR035906">
    <property type="entry name" value="MetI-like_sf"/>
</dbReference>
<keyword evidence="5 7" id="KW-1133">Transmembrane helix</keyword>
<keyword evidence="6 7" id="KW-0472">Membrane</keyword>
<dbReference type="Pfam" id="PF00528">
    <property type="entry name" value="BPD_transp_1"/>
    <property type="match status" value="1"/>
</dbReference>
<proteinExistence type="inferred from homology"/>
<keyword evidence="2 7" id="KW-0813">Transport</keyword>
<feature type="transmembrane region" description="Helical" evidence="7">
    <location>
        <begin position="283"/>
        <end position="303"/>
    </location>
</feature>
<dbReference type="InterPro" id="IPR000515">
    <property type="entry name" value="MetI-like"/>
</dbReference>
<dbReference type="PROSITE" id="PS50928">
    <property type="entry name" value="ABC_TM1"/>
    <property type="match status" value="1"/>
</dbReference>
<dbReference type="CDD" id="cd06261">
    <property type="entry name" value="TM_PBP2"/>
    <property type="match status" value="1"/>
</dbReference>
<gene>
    <name evidence="10" type="ORF">EV380_2123</name>
</gene>
<comment type="caution">
    <text evidence="10">The sequence shown here is derived from an EMBL/GenBank/DDBJ whole genome shotgun (WGS) entry which is preliminary data.</text>
</comment>
<feature type="compositionally biased region" description="Polar residues" evidence="8">
    <location>
        <begin position="7"/>
        <end position="20"/>
    </location>
</feature>
<dbReference type="AlphaFoldDB" id="A0A4V2GA15"/>
<keyword evidence="3" id="KW-1003">Cell membrane</keyword>
<evidence type="ECO:0000256" key="8">
    <source>
        <dbReference type="SAM" id="MobiDB-lite"/>
    </source>
</evidence>
<evidence type="ECO:0000256" key="2">
    <source>
        <dbReference type="ARBA" id="ARBA00022448"/>
    </source>
</evidence>
<reference evidence="10 11" key="1">
    <citation type="submission" date="2019-02" db="EMBL/GenBank/DDBJ databases">
        <title>Sequencing the genomes of 1000 actinobacteria strains.</title>
        <authorList>
            <person name="Klenk H.-P."/>
        </authorList>
    </citation>
    <scope>NUCLEOTIDE SEQUENCE [LARGE SCALE GENOMIC DNA]</scope>
    <source>
        <strain evidence="10 11">DSM 17364</strain>
    </source>
</reference>
<keyword evidence="4 7" id="KW-0812">Transmembrane</keyword>
<evidence type="ECO:0000256" key="7">
    <source>
        <dbReference type="RuleBase" id="RU363032"/>
    </source>
</evidence>
<dbReference type="GO" id="GO:0005886">
    <property type="term" value="C:plasma membrane"/>
    <property type="evidence" value="ECO:0007669"/>
    <property type="project" value="UniProtKB-SubCell"/>
</dbReference>
<dbReference type="GO" id="GO:0055085">
    <property type="term" value="P:transmembrane transport"/>
    <property type="evidence" value="ECO:0007669"/>
    <property type="project" value="InterPro"/>
</dbReference>
<evidence type="ECO:0000313" key="11">
    <source>
        <dbReference type="Proteomes" id="UP000292685"/>
    </source>
</evidence>
<dbReference type="Gene3D" id="1.10.3720.10">
    <property type="entry name" value="MetI-like"/>
    <property type="match status" value="1"/>
</dbReference>